<dbReference type="InterPro" id="IPR006680">
    <property type="entry name" value="Amidohydro-rel"/>
</dbReference>
<sequence>MTTAATDLQTPVQTYMQAPSRPRFALPENTCDTHVHVFGPVSEFPYAPVRGFTPADAGKDRLFALHRHLGVTRCVIVQSACHGHDNTVVEDAIAAGAGNYLGVALVPVEVGRAELARLAAAGFRAVRFNFMKHLGTGTPVEEVVALTPVLADLGMHLQIHFESALVHTLGLVLRQSACEVVIDHMGRVDAREGVEGRDFQGLLRLVEDPRFYVKVSGIDRIDAAPPYTQGVALARALVSHVPDRVLWGTDWPHPNHTHIPDDGALVDALAGFTSDPRHLQALLVDNPARLYRF</sequence>
<dbReference type="AlphaFoldDB" id="A0A7G9RMR0"/>
<dbReference type="GO" id="GO:0016787">
    <property type="term" value="F:hydrolase activity"/>
    <property type="evidence" value="ECO:0007669"/>
    <property type="project" value="UniProtKB-KW"/>
</dbReference>
<evidence type="ECO:0000259" key="1">
    <source>
        <dbReference type="Pfam" id="PF04909"/>
    </source>
</evidence>
<evidence type="ECO:0000313" key="2">
    <source>
        <dbReference type="EMBL" id="QNN56885.1"/>
    </source>
</evidence>
<dbReference type="Proteomes" id="UP000515811">
    <property type="component" value="Chromosome"/>
</dbReference>
<gene>
    <name evidence="2" type="ORF">H9K76_20700</name>
</gene>
<reference evidence="2 3" key="1">
    <citation type="submission" date="2020-08" db="EMBL/GenBank/DDBJ databases">
        <title>Genome sequence of Diaphorobacter ruginosibacter DSM 27467T.</title>
        <authorList>
            <person name="Hyun D.-W."/>
            <person name="Bae J.-W."/>
        </authorList>
    </citation>
    <scope>NUCLEOTIDE SEQUENCE [LARGE SCALE GENOMIC DNA]</scope>
    <source>
        <strain evidence="2 3">DSM 27467</strain>
    </source>
</reference>
<dbReference type="PANTHER" id="PTHR35563">
    <property type="entry name" value="BARREL METAL-DEPENDENT HYDROLASE, PUTATIVE (AFU_ORTHOLOGUE AFUA_1G16240)-RELATED"/>
    <property type="match status" value="1"/>
</dbReference>
<proteinExistence type="predicted"/>
<keyword evidence="2" id="KW-0378">Hydrolase</keyword>
<dbReference type="EMBL" id="CP060714">
    <property type="protein sequence ID" value="QNN56885.1"/>
    <property type="molecule type" value="Genomic_DNA"/>
</dbReference>
<keyword evidence="3" id="KW-1185">Reference proteome</keyword>
<dbReference type="InterPro" id="IPR052358">
    <property type="entry name" value="Aro_Compnd_Degr_Hydrolases"/>
</dbReference>
<evidence type="ECO:0000313" key="3">
    <source>
        <dbReference type="Proteomes" id="UP000515811"/>
    </source>
</evidence>
<name>A0A7G9RMR0_9BURK</name>
<dbReference type="RefSeq" id="WP_187597151.1">
    <property type="nucleotide sequence ID" value="NZ_CP060714.1"/>
</dbReference>
<protein>
    <submittedName>
        <fullName evidence="2">Amidohydrolase family protein</fullName>
    </submittedName>
</protein>
<dbReference type="Pfam" id="PF04909">
    <property type="entry name" value="Amidohydro_2"/>
    <property type="match status" value="1"/>
</dbReference>
<dbReference type="Gene3D" id="3.20.20.140">
    <property type="entry name" value="Metal-dependent hydrolases"/>
    <property type="match status" value="1"/>
</dbReference>
<dbReference type="SUPFAM" id="SSF51556">
    <property type="entry name" value="Metallo-dependent hydrolases"/>
    <property type="match status" value="1"/>
</dbReference>
<accession>A0A7G9RMR0</accession>
<dbReference type="InterPro" id="IPR032466">
    <property type="entry name" value="Metal_Hydrolase"/>
</dbReference>
<dbReference type="PANTHER" id="PTHR35563:SF2">
    <property type="entry name" value="BARREL METAL-DEPENDENT HYDROLASE, PUTATIVE (AFU_ORTHOLOGUE AFUA_1G16240)-RELATED"/>
    <property type="match status" value="1"/>
</dbReference>
<dbReference type="KEGG" id="drg:H9K76_20700"/>
<feature type="domain" description="Amidohydrolase-related" evidence="1">
    <location>
        <begin position="31"/>
        <end position="293"/>
    </location>
</feature>
<organism evidence="2 3">
    <name type="scientific">Diaphorobacter ruginosibacter</name>
    <dbReference type="NCBI Taxonomy" id="1715720"/>
    <lineage>
        <taxon>Bacteria</taxon>
        <taxon>Pseudomonadati</taxon>
        <taxon>Pseudomonadota</taxon>
        <taxon>Betaproteobacteria</taxon>
        <taxon>Burkholderiales</taxon>
        <taxon>Comamonadaceae</taxon>
        <taxon>Diaphorobacter</taxon>
    </lineage>
</organism>